<dbReference type="SUPFAM" id="SSF56601">
    <property type="entry name" value="beta-lactamase/transpeptidase-like"/>
    <property type="match status" value="1"/>
</dbReference>
<dbReference type="CDD" id="cd06576">
    <property type="entry name" value="PASTA_Pbp2x-like_1"/>
    <property type="match status" value="1"/>
</dbReference>
<dbReference type="AlphaFoldDB" id="A0A916QEG6"/>
<dbReference type="InterPro" id="IPR012338">
    <property type="entry name" value="Beta-lactam/transpept-like"/>
</dbReference>
<dbReference type="InterPro" id="IPR005311">
    <property type="entry name" value="PBP_dimer"/>
</dbReference>
<comment type="subcellular location">
    <subcellularLocation>
        <location evidence="1">Membrane</location>
    </subcellularLocation>
</comment>
<evidence type="ECO:0000259" key="6">
    <source>
        <dbReference type="PROSITE" id="PS51178"/>
    </source>
</evidence>
<dbReference type="InterPro" id="IPR001460">
    <property type="entry name" value="PCN-bd_Tpept"/>
</dbReference>
<name>A0A916QEG6_9BACL</name>
<dbReference type="Gene3D" id="3.40.710.10">
    <property type="entry name" value="DD-peptidase/beta-lactamase superfamily"/>
    <property type="match status" value="1"/>
</dbReference>
<evidence type="ECO:0000313" key="8">
    <source>
        <dbReference type="Proteomes" id="UP000654993"/>
    </source>
</evidence>
<dbReference type="GO" id="GO:0005886">
    <property type="term" value="C:plasma membrane"/>
    <property type="evidence" value="ECO:0007669"/>
    <property type="project" value="TreeGrafter"/>
</dbReference>
<evidence type="ECO:0000256" key="4">
    <source>
        <dbReference type="SAM" id="MobiDB-lite"/>
    </source>
</evidence>
<accession>A0A916QEG6</accession>
<dbReference type="GO" id="GO:0071555">
    <property type="term" value="P:cell wall organization"/>
    <property type="evidence" value="ECO:0007669"/>
    <property type="project" value="TreeGrafter"/>
</dbReference>
<dbReference type="GO" id="GO:0008658">
    <property type="term" value="F:penicillin binding"/>
    <property type="evidence" value="ECO:0007669"/>
    <property type="project" value="InterPro"/>
</dbReference>
<dbReference type="InterPro" id="IPR050515">
    <property type="entry name" value="Beta-lactam/transpept"/>
</dbReference>
<dbReference type="Pfam" id="PF03793">
    <property type="entry name" value="PASTA"/>
    <property type="match status" value="1"/>
</dbReference>
<gene>
    <name evidence="7" type="primary">pbpB</name>
    <name evidence="7" type="ORF">PRECH8_07600</name>
</gene>
<comment type="similarity">
    <text evidence="2">Belongs to the transpeptidase family.</text>
</comment>
<comment type="caution">
    <text evidence="7">The sequence shown here is derived from an EMBL/GenBank/DDBJ whole genome shotgun (WGS) entry which is preliminary data.</text>
</comment>
<keyword evidence="3 5" id="KW-0472">Membrane</keyword>
<sequence length="738" mass="82886">MSRKIKIRSFIIGGFFTLFFVLIALRLYWIQVVQADELVAKAERAWSTDIVLPSTRGAIYDRGNSVLAWNAPAYTVAVNPKLIHERGNAREVVDGLAPLLGMESEGQYRKLEQMVTKRREDGSYYLHVEVRNEGWKIDSETAEKIDRFRKENKIDGIYLIEEQKRYYPYGKLASHVLGYTDKENKAIMGIEYSLDSLLSGKDGKIHYSKDRLGYELPEGKVHYEPPVHGKSIRLTLDQHIQHYMEVALEEVYHQYQPVSAMAIAADPKTMEILGMVSMPNFDPNEYWNLEYQSNFYNHAISAVYEPGSTFKIVTLAAAVEEGVFNPNEFYQSGRIRVADSYINDHNGGRGWGEITFLEGFLRSSNVAFVLLGDRLGGEKLRDYIEKFGFGQKTGIELAGEAKGDVNFNLNYPTEVATVTFGHGRLTVTALQQLAAVSAIANDGKLMRPYLVKEIIDSETEEVIQTFEPEVIRQVVSERTAKQVREYLELVVSDQNIGTGRRAYIEGYRVAGKTGTAQKVVNGKYANDRFVVSFVGFAPADDPQLALIVIVDDPKIDSYVQGGQVVAPVFREIMEKSLRYLGVESKKDDISVHSVQVSGSLPRLKLPELVSLDPLRAAEVLEMRGIKYEILGSGHRVLDQYPAADTEISTEQRVLLLTEEPSPDVLPDLRGWSLRDALEVSTYLGIDVRVSGEGYVTSYEWRSEDSGRVLHLNLAPPVSVDSPKDQQETSMESDDEEAA</sequence>
<evidence type="ECO:0000256" key="3">
    <source>
        <dbReference type="ARBA" id="ARBA00023136"/>
    </source>
</evidence>
<dbReference type="RefSeq" id="WP_200965744.1">
    <property type="nucleotide sequence ID" value="NZ_BMAQ01000005.1"/>
</dbReference>
<dbReference type="CDD" id="cd06575">
    <property type="entry name" value="PASTA_Pbp2x-like_2"/>
    <property type="match status" value="1"/>
</dbReference>
<dbReference type="InterPro" id="IPR036138">
    <property type="entry name" value="PBP_dimer_sf"/>
</dbReference>
<proteinExistence type="inferred from homology"/>
<dbReference type="Pfam" id="PF03717">
    <property type="entry name" value="PBP_dimer"/>
    <property type="match status" value="1"/>
</dbReference>
<dbReference type="PANTHER" id="PTHR30627">
    <property type="entry name" value="PEPTIDOGLYCAN D,D-TRANSPEPTIDASE"/>
    <property type="match status" value="1"/>
</dbReference>
<feature type="transmembrane region" description="Helical" evidence="5">
    <location>
        <begin position="7"/>
        <end position="29"/>
    </location>
</feature>
<dbReference type="Gene3D" id="3.90.1310.10">
    <property type="entry name" value="Penicillin-binding protein 2a (Domain 2)"/>
    <property type="match status" value="1"/>
</dbReference>
<dbReference type="Proteomes" id="UP000654993">
    <property type="component" value="Unassembled WGS sequence"/>
</dbReference>
<organism evidence="7 8">
    <name type="scientific">Insulibacter thermoxylanivorax</name>
    <dbReference type="NCBI Taxonomy" id="2749268"/>
    <lineage>
        <taxon>Bacteria</taxon>
        <taxon>Bacillati</taxon>
        <taxon>Bacillota</taxon>
        <taxon>Bacilli</taxon>
        <taxon>Bacillales</taxon>
        <taxon>Paenibacillaceae</taxon>
        <taxon>Insulibacter</taxon>
    </lineage>
</organism>
<dbReference type="SUPFAM" id="SSF54184">
    <property type="entry name" value="Penicillin-binding protein 2x (pbp-2x), c-terminal domain"/>
    <property type="match status" value="2"/>
</dbReference>
<reference evidence="7" key="2">
    <citation type="journal article" date="2021" name="Data Brief">
        <title>Draft genome sequence data of the facultative, thermophilic, xylanolytic bacterium Paenibacillus sp. strain DA-C8.</title>
        <authorList>
            <person name="Chhe C."/>
            <person name="Uke A."/>
            <person name="Baramee S."/>
            <person name="Ungkulpasvich U."/>
            <person name="Tachaapaikoon C."/>
            <person name="Pason P."/>
            <person name="Waeonukul R."/>
            <person name="Ratanakhanokchai K."/>
            <person name="Kosugi A."/>
        </authorList>
    </citation>
    <scope>NUCLEOTIDE SEQUENCE</scope>
    <source>
        <strain evidence="7">DA-C8</strain>
    </source>
</reference>
<dbReference type="EMBL" id="BMAQ01000005">
    <property type="protein sequence ID" value="GFR37464.1"/>
    <property type="molecule type" value="Genomic_DNA"/>
</dbReference>
<keyword evidence="5" id="KW-0812">Transmembrane</keyword>
<reference evidence="7" key="1">
    <citation type="submission" date="2020-08" db="EMBL/GenBank/DDBJ databases">
        <authorList>
            <person name="Uke A."/>
            <person name="Chhe C."/>
            <person name="Baramee S."/>
            <person name="Kosugi A."/>
        </authorList>
    </citation>
    <scope>NUCLEOTIDE SEQUENCE</scope>
    <source>
        <strain evidence="7">DA-C8</strain>
    </source>
</reference>
<protein>
    <submittedName>
        <fullName evidence="7">Penicillin-binding protein 2B</fullName>
    </submittedName>
</protein>
<keyword evidence="5" id="KW-1133">Transmembrane helix</keyword>
<evidence type="ECO:0000256" key="2">
    <source>
        <dbReference type="ARBA" id="ARBA00007171"/>
    </source>
</evidence>
<feature type="region of interest" description="Disordered" evidence="4">
    <location>
        <begin position="714"/>
        <end position="738"/>
    </location>
</feature>
<keyword evidence="8" id="KW-1185">Reference proteome</keyword>
<dbReference type="Pfam" id="PF00905">
    <property type="entry name" value="Transpeptidase"/>
    <property type="match status" value="1"/>
</dbReference>
<dbReference type="SUPFAM" id="SSF56519">
    <property type="entry name" value="Penicillin binding protein dimerisation domain"/>
    <property type="match status" value="1"/>
</dbReference>
<evidence type="ECO:0000313" key="7">
    <source>
        <dbReference type="EMBL" id="GFR37464.1"/>
    </source>
</evidence>
<dbReference type="PROSITE" id="PS51178">
    <property type="entry name" value="PASTA"/>
    <property type="match status" value="1"/>
</dbReference>
<evidence type="ECO:0000256" key="1">
    <source>
        <dbReference type="ARBA" id="ARBA00004370"/>
    </source>
</evidence>
<evidence type="ECO:0000256" key="5">
    <source>
        <dbReference type="SAM" id="Phobius"/>
    </source>
</evidence>
<feature type="domain" description="PASTA" evidence="6">
    <location>
        <begin position="599"/>
        <end position="659"/>
    </location>
</feature>
<dbReference type="PANTHER" id="PTHR30627:SF26">
    <property type="entry name" value="PENICILLIN-BINDING PROTEIN 2B"/>
    <property type="match status" value="1"/>
</dbReference>
<dbReference type="InterPro" id="IPR005543">
    <property type="entry name" value="PASTA_dom"/>
</dbReference>